<keyword evidence="3" id="KW-1185">Reference proteome</keyword>
<evidence type="ECO:0000313" key="3">
    <source>
        <dbReference type="Proteomes" id="UP000772618"/>
    </source>
</evidence>
<dbReference type="Pfam" id="PF18962">
    <property type="entry name" value="Por_Secre_tail"/>
    <property type="match status" value="1"/>
</dbReference>
<gene>
    <name evidence="2" type="ORF">KK060_18060</name>
</gene>
<feature type="domain" description="Secretion system C-terminal sorting" evidence="1">
    <location>
        <begin position="505"/>
        <end position="581"/>
    </location>
</feature>
<evidence type="ECO:0000259" key="1">
    <source>
        <dbReference type="Pfam" id="PF18962"/>
    </source>
</evidence>
<dbReference type="RefSeq" id="WP_254155159.1">
    <property type="nucleotide sequence ID" value="NZ_JAHESD010000049.1"/>
</dbReference>
<reference evidence="2 3" key="1">
    <citation type="submission" date="2021-05" db="EMBL/GenBank/DDBJ databases">
        <title>A Polyphasic approach of four new species of the genus Ohtaekwangia: Ohtaekwangia histidinii sp. nov., Ohtaekwangia cretensis sp. nov., Ohtaekwangia indiensis sp. nov., Ohtaekwangia reichenbachii sp. nov. from diverse environment.</title>
        <authorList>
            <person name="Octaviana S."/>
        </authorList>
    </citation>
    <scope>NUCLEOTIDE SEQUENCE [LARGE SCALE GENOMIC DNA]</scope>
    <source>
        <strain evidence="2 3">PWU20</strain>
    </source>
</reference>
<dbReference type="InterPro" id="IPR026444">
    <property type="entry name" value="Secre_tail"/>
</dbReference>
<sequence>MKQSRRDFLKKFPLAMSVPFTLAGTSIKVMGDNSLTRLAAASKSDRVLIILQMHGGNDGLNAVIPVDKYELYYNKRPNIAIPNKNRSRGFVSLDGTLPLEKQVGFHPDMLGMKSLYDHANLAVIQGVSYKKNNGSHFRGRDIWFMGGSADDYLQSGWLGRYLQGEYAPLKYPQDFPNSDMKDPLAIEMGSDLSLVFHQEGNIPTSIAINSPESFAELVEELDGFVDEQIDPRGLPPQGLQGSPYYKELEWILSLEDKTKDYAARLAEVYKKGDSMNGFNNYPKNYPYNAPKGSLTNPLSEQLKIISRLLAGGCQTKVFLVKIGGFDTHAEQVENYDTTMGSHAALLHHISSAMNAFQQDLRTRGLDDRVLTITTSEFGRRVTSNGSYGTDHGTAGPMFIFGKGVKPGIQGDAFKLTPNGHNLDMQYDYRVVYANIMRNWMLNEDDEATATAKLDKIFPNSEDPTKGIMTGGTADGETFFEMPIVSKVITGNGDFIGDRFSMEDPYPNPAKDKISITFYLNSSYLVNIDVYNNQGKKVKTLTSKEYTPGSHTIEADVSALETGTYICEYKCGFFKQAKKLVISK</sequence>
<dbReference type="PANTHER" id="PTHR43737:SF1">
    <property type="entry name" value="DUF1501 DOMAIN-CONTAINING PROTEIN"/>
    <property type="match status" value="1"/>
</dbReference>
<dbReference type="EMBL" id="JAHESD010000049">
    <property type="protein sequence ID" value="MBT1705203.1"/>
    <property type="molecule type" value="Genomic_DNA"/>
</dbReference>
<dbReference type="Proteomes" id="UP000772618">
    <property type="component" value="Unassembled WGS sequence"/>
</dbReference>
<dbReference type="PANTHER" id="PTHR43737">
    <property type="entry name" value="BLL7424 PROTEIN"/>
    <property type="match status" value="1"/>
</dbReference>
<evidence type="ECO:0000313" key="2">
    <source>
        <dbReference type="EMBL" id="MBT1705203.1"/>
    </source>
</evidence>
<dbReference type="InterPro" id="IPR010869">
    <property type="entry name" value="DUF1501"/>
</dbReference>
<name>A0ABS5VVX6_9BACT</name>
<dbReference type="Pfam" id="PF07394">
    <property type="entry name" value="DUF1501"/>
    <property type="match status" value="1"/>
</dbReference>
<proteinExistence type="predicted"/>
<dbReference type="SUPFAM" id="SSF53649">
    <property type="entry name" value="Alkaline phosphatase-like"/>
    <property type="match status" value="1"/>
</dbReference>
<comment type="caution">
    <text evidence="2">The sequence shown here is derived from an EMBL/GenBank/DDBJ whole genome shotgun (WGS) entry which is preliminary data.</text>
</comment>
<accession>A0ABS5VVX6</accession>
<organism evidence="2 3">
    <name type="scientific">Chryseosolibacter indicus</name>
    <dbReference type="NCBI Taxonomy" id="2782351"/>
    <lineage>
        <taxon>Bacteria</taxon>
        <taxon>Pseudomonadati</taxon>
        <taxon>Bacteroidota</taxon>
        <taxon>Cytophagia</taxon>
        <taxon>Cytophagales</taxon>
        <taxon>Chryseotaleaceae</taxon>
        <taxon>Chryseosolibacter</taxon>
    </lineage>
</organism>
<protein>
    <submittedName>
        <fullName evidence="2">DUF1501 domain-containing protein</fullName>
    </submittedName>
</protein>
<dbReference type="NCBIfam" id="TIGR04183">
    <property type="entry name" value="Por_Secre_tail"/>
    <property type="match status" value="1"/>
</dbReference>
<dbReference type="InterPro" id="IPR017850">
    <property type="entry name" value="Alkaline_phosphatase_core_sf"/>
</dbReference>